<feature type="binding site" evidence="2">
    <location>
        <position position="48"/>
    </location>
    <ligand>
        <name>CoA</name>
        <dbReference type="ChEBI" id="CHEBI:57287"/>
    </ligand>
</feature>
<dbReference type="GO" id="GO:0005886">
    <property type="term" value="C:plasma membrane"/>
    <property type="evidence" value="ECO:0007669"/>
    <property type="project" value="TreeGrafter"/>
</dbReference>
<feature type="binding site" evidence="2">
    <location>
        <position position="151"/>
    </location>
    <ligand>
        <name>CoA</name>
        <dbReference type="ChEBI" id="CHEBI:57287"/>
    </ligand>
</feature>
<dbReference type="PRINTS" id="PR01399">
    <property type="entry name" value="ENTSNTHTASED"/>
</dbReference>
<keyword evidence="1 6" id="KW-0808">Transferase</keyword>
<feature type="binding site" evidence="2">
    <location>
        <position position="106"/>
    </location>
    <ligand>
        <name>CoA</name>
        <dbReference type="ChEBI" id="CHEBI:57287"/>
    </ligand>
</feature>
<sequence length="216" mass="22929">MIEEILPPGAAAAERFGNGPVDDKPFPGEEEAIARAVPKRRDEYVAARACARRALAELGIAPVPILSGPKREPLWPPGVVGSITHCDGYRAAAVARDDVLVSVGIDAEPHAPLPDGVYDAIARPEEAARLPALRAADPSICWDRLLFCAKEAIYKAWYPVTGRWLGFEDALVTPAADGTFTVRILVPAPPPLAAPPPGRWLARDGLLLAALSLPAT</sequence>
<evidence type="ECO:0000259" key="5">
    <source>
        <dbReference type="Pfam" id="PF17837"/>
    </source>
</evidence>
<dbReference type="GO" id="GO:0008897">
    <property type="term" value="F:holo-[acyl-carrier-protein] synthase activity"/>
    <property type="evidence" value="ECO:0007669"/>
    <property type="project" value="InterPro"/>
</dbReference>
<comment type="caution">
    <text evidence="6">The sequence shown here is derived from an EMBL/GenBank/DDBJ whole genome shotgun (WGS) entry which is preliminary data.</text>
</comment>
<proteinExistence type="predicted"/>
<accession>A0A840P2Y0</accession>
<dbReference type="PANTHER" id="PTHR38096:SF1">
    <property type="entry name" value="ENTEROBACTIN SYNTHASE COMPONENT D"/>
    <property type="match status" value="1"/>
</dbReference>
<evidence type="ECO:0000256" key="2">
    <source>
        <dbReference type="PIRSR" id="PIRSR603542-1"/>
    </source>
</evidence>
<name>A0A840P2Y0_9ACTN</name>
<comment type="cofactor">
    <cofactor evidence="3">
        <name>Mg(2+)</name>
        <dbReference type="ChEBI" id="CHEBI:18420"/>
    </cofactor>
</comment>
<dbReference type="RefSeq" id="WP_185049085.1">
    <property type="nucleotide sequence ID" value="NZ_BAABIX010000048.1"/>
</dbReference>
<keyword evidence="7" id="KW-1185">Reference proteome</keyword>
<evidence type="ECO:0000256" key="3">
    <source>
        <dbReference type="PIRSR" id="PIRSR603542-2"/>
    </source>
</evidence>
<evidence type="ECO:0000256" key="1">
    <source>
        <dbReference type="ARBA" id="ARBA00022679"/>
    </source>
</evidence>
<dbReference type="Gene3D" id="3.90.470.20">
    <property type="entry name" value="4'-phosphopantetheinyl transferase domain"/>
    <property type="match status" value="1"/>
</dbReference>
<evidence type="ECO:0000313" key="6">
    <source>
        <dbReference type="EMBL" id="MBB5132231.1"/>
    </source>
</evidence>
<feature type="binding site" evidence="2">
    <location>
        <position position="155"/>
    </location>
    <ligand>
        <name>CoA</name>
        <dbReference type="ChEBI" id="CHEBI:57287"/>
    </ligand>
</feature>
<keyword evidence="3" id="KW-0479">Metal-binding</keyword>
<feature type="binding site" evidence="3">
    <location>
        <position position="108"/>
    </location>
    <ligand>
        <name>Mg(2+)</name>
        <dbReference type="ChEBI" id="CHEBI:18420"/>
    </ligand>
</feature>
<dbReference type="PANTHER" id="PTHR38096">
    <property type="entry name" value="ENTEROBACTIN SYNTHASE COMPONENT D"/>
    <property type="match status" value="1"/>
</dbReference>
<feature type="binding site" evidence="2">
    <location>
        <begin position="84"/>
        <end position="85"/>
    </location>
    <ligand>
        <name>CoA</name>
        <dbReference type="ChEBI" id="CHEBI:57287"/>
    </ligand>
</feature>
<feature type="binding site" evidence="2">
    <location>
        <position position="165"/>
    </location>
    <ligand>
        <name>CoA</name>
        <dbReference type="ChEBI" id="CHEBI:57287"/>
    </ligand>
</feature>
<dbReference type="SUPFAM" id="SSF56214">
    <property type="entry name" value="4'-phosphopantetheinyl transferase"/>
    <property type="match status" value="1"/>
</dbReference>
<evidence type="ECO:0000313" key="7">
    <source>
        <dbReference type="Proteomes" id="UP000578449"/>
    </source>
</evidence>
<feature type="binding site" evidence="3">
    <location>
        <position position="107"/>
    </location>
    <ligand>
        <name>Mg(2+)</name>
        <dbReference type="ChEBI" id="CHEBI:18420"/>
    </ligand>
</feature>
<feature type="binding site" evidence="2">
    <location>
        <position position="40"/>
    </location>
    <ligand>
        <name>CoA</name>
        <dbReference type="ChEBI" id="CHEBI:57287"/>
    </ligand>
</feature>
<dbReference type="Pfam" id="PF17837">
    <property type="entry name" value="4PPT_N"/>
    <property type="match status" value="1"/>
</dbReference>
<protein>
    <submittedName>
        <fullName evidence="6">4'-phosphopantetheinyl transferase EntD</fullName>
    </submittedName>
</protein>
<dbReference type="EMBL" id="JACHGN010000004">
    <property type="protein sequence ID" value="MBB5132231.1"/>
    <property type="molecule type" value="Genomic_DNA"/>
</dbReference>
<dbReference type="Pfam" id="PF01648">
    <property type="entry name" value="ACPS"/>
    <property type="match status" value="1"/>
</dbReference>
<evidence type="ECO:0000259" key="4">
    <source>
        <dbReference type="Pfam" id="PF01648"/>
    </source>
</evidence>
<reference evidence="6 7" key="1">
    <citation type="submission" date="2020-08" db="EMBL/GenBank/DDBJ databases">
        <title>Genomic Encyclopedia of Type Strains, Phase IV (KMG-IV): sequencing the most valuable type-strain genomes for metagenomic binning, comparative biology and taxonomic classification.</title>
        <authorList>
            <person name="Goeker M."/>
        </authorList>
    </citation>
    <scope>NUCLEOTIDE SEQUENCE [LARGE SCALE GENOMIC DNA]</scope>
    <source>
        <strain evidence="6 7">DSM 45615</strain>
    </source>
</reference>
<feature type="domain" description="4'-phosphopantetheinyl transferase N-terminal" evidence="5">
    <location>
        <begin position="29"/>
        <end position="95"/>
    </location>
</feature>
<dbReference type="AlphaFoldDB" id="A0A840P2Y0"/>
<dbReference type="GO" id="GO:0009239">
    <property type="term" value="P:enterobactin biosynthetic process"/>
    <property type="evidence" value="ECO:0007669"/>
    <property type="project" value="InterPro"/>
</dbReference>
<dbReference type="InterPro" id="IPR037143">
    <property type="entry name" value="4-PPantetheinyl_Trfase_dom_sf"/>
</dbReference>
<gene>
    <name evidence="6" type="ORF">HNP84_001947</name>
</gene>
<dbReference type="Proteomes" id="UP000578449">
    <property type="component" value="Unassembled WGS sequence"/>
</dbReference>
<dbReference type="InterPro" id="IPR003542">
    <property type="entry name" value="Enbac_synth_compD-like"/>
</dbReference>
<feature type="binding site" evidence="3">
    <location>
        <position position="106"/>
    </location>
    <ligand>
        <name>Mg(2+)</name>
        <dbReference type="ChEBI" id="CHEBI:18420"/>
    </ligand>
</feature>
<dbReference type="GO" id="GO:0009366">
    <property type="term" value="C:enterobactin synthetase complex"/>
    <property type="evidence" value="ECO:0007669"/>
    <property type="project" value="InterPro"/>
</dbReference>
<dbReference type="InterPro" id="IPR008278">
    <property type="entry name" value="4-PPantetheinyl_Trfase_dom"/>
</dbReference>
<organism evidence="6 7">
    <name type="scientific">Thermocatellispora tengchongensis</name>
    <dbReference type="NCBI Taxonomy" id="1073253"/>
    <lineage>
        <taxon>Bacteria</taxon>
        <taxon>Bacillati</taxon>
        <taxon>Actinomycetota</taxon>
        <taxon>Actinomycetes</taxon>
        <taxon>Streptosporangiales</taxon>
        <taxon>Streptosporangiaceae</taxon>
        <taxon>Thermocatellispora</taxon>
    </lineage>
</organism>
<keyword evidence="3" id="KW-0460">Magnesium</keyword>
<dbReference type="GO" id="GO:0000287">
    <property type="term" value="F:magnesium ion binding"/>
    <property type="evidence" value="ECO:0007669"/>
    <property type="project" value="InterPro"/>
</dbReference>
<feature type="domain" description="4'-phosphopantetheinyl transferase" evidence="4">
    <location>
        <begin position="102"/>
        <end position="186"/>
    </location>
</feature>
<dbReference type="InterPro" id="IPR041354">
    <property type="entry name" value="4PPT_N"/>
</dbReference>